<reference evidence="1" key="2">
    <citation type="journal article" date="2023" name="Plants (Basel)">
        <title>Annotation of the Turnera subulata (Passifloraceae) Draft Genome Reveals the S-Locus Evolved after the Divergence of Turneroideae from Passifloroideae in a Stepwise Manner.</title>
        <authorList>
            <person name="Henning P.M."/>
            <person name="Roalson E.H."/>
            <person name="Mir W."/>
            <person name="McCubbin A.G."/>
            <person name="Shore J.S."/>
        </authorList>
    </citation>
    <scope>NUCLEOTIDE SEQUENCE</scope>
    <source>
        <strain evidence="1">F60SS</strain>
    </source>
</reference>
<gene>
    <name evidence="1" type="ORF">Tsubulata_027011</name>
</gene>
<dbReference type="AlphaFoldDB" id="A0A9Q0GF67"/>
<keyword evidence="2" id="KW-1185">Reference proteome</keyword>
<dbReference type="SUPFAM" id="SSF56371">
    <property type="entry name" value="Ribosome inactivating proteins (RIP)"/>
    <property type="match status" value="1"/>
</dbReference>
<dbReference type="Proteomes" id="UP001141552">
    <property type="component" value="Unassembled WGS sequence"/>
</dbReference>
<accession>A0A9Q0GF67</accession>
<evidence type="ECO:0000313" key="1">
    <source>
        <dbReference type="EMBL" id="KAJ4848528.1"/>
    </source>
</evidence>
<dbReference type="InterPro" id="IPR036041">
    <property type="entry name" value="Ribosome-inact_prot_sf"/>
</dbReference>
<dbReference type="InterPro" id="IPR016139">
    <property type="entry name" value="Ribosome_inactivat_prot_sub2"/>
</dbReference>
<dbReference type="InterPro" id="IPR001574">
    <property type="entry name" value="Ribosome_inactivat_prot"/>
</dbReference>
<protein>
    <submittedName>
        <fullName evidence="1">Uncharacterized protein</fullName>
    </submittedName>
</protein>
<evidence type="ECO:0000313" key="2">
    <source>
        <dbReference type="Proteomes" id="UP001141552"/>
    </source>
</evidence>
<reference evidence="1" key="1">
    <citation type="submission" date="2022-02" db="EMBL/GenBank/DDBJ databases">
        <authorList>
            <person name="Henning P.M."/>
            <person name="McCubbin A.G."/>
            <person name="Shore J.S."/>
        </authorList>
    </citation>
    <scope>NUCLEOTIDE SEQUENCE</scope>
    <source>
        <strain evidence="1">F60SS</strain>
        <tissue evidence="1">Leaves</tissue>
    </source>
</reference>
<sequence>MISEAVRSGYVTKFVADNFDKNASASATVSDVENNWSKLSKAVRNAASDGTLKEPINLRGLKEIKTLAQIQKDELVSLLLPDRRQG</sequence>
<dbReference type="Gene3D" id="4.10.470.10">
    <property type="entry name" value="Ricin (A Subunit), domain 2"/>
    <property type="match status" value="1"/>
</dbReference>
<dbReference type="EMBL" id="JAKUCV010000884">
    <property type="protein sequence ID" value="KAJ4848528.1"/>
    <property type="molecule type" value="Genomic_DNA"/>
</dbReference>
<dbReference type="GO" id="GO:0030598">
    <property type="term" value="F:rRNA N-glycosylase activity"/>
    <property type="evidence" value="ECO:0007669"/>
    <property type="project" value="InterPro"/>
</dbReference>
<organism evidence="1 2">
    <name type="scientific">Turnera subulata</name>
    <dbReference type="NCBI Taxonomy" id="218843"/>
    <lineage>
        <taxon>Eukaryota</taxon>
        <taxon>Viridiplantae</taxon>
        <taxon>Streptophyta</taxon>
        <taxon>Embryophyta</taxon>
        <taxon>Tracheophyta</taxon>
        <taxon>Spermatophyta</taxon>
        <taxon>Magnoliopsida</taxon>
        <taxon>eudicotyledons</taxon>
        <taxon>Gunneridae</taxon>
        <taxon>Pentapetalae</taxon>
        <taxon>rosids</taxon>
        <taxon>fabids</taxon>
        <taxon>Malpighiales</taxon>
        <taxon>Passifloraceae</taxon>
        <taxon>Turnera</taxon>
    </lineage>
</organism>
<dbReference type="Pfam" id="PF00161">
    <property type="entry name" value="RIP"/>
    <property type="match status" value="1"/>
</dbReference>
<comment type="caution">
    <text evidence="1">The sequence shown here is derived from an EMBL/GenBank/DDBJ whole genome shotgun (WGS) entry which is preliminary data.</text>
</comment>
<dbReference type="GO" id="GO:0017148">
    <property type="term" value="P:negative regulation of translation"/>
    <property type="evidence" value="ECO:0007669"/>
    <property type="project" value="InterPro"/>
</dbReference>
<name>A0A9Q0GF67_9ROSI</name>
<proteinExistence type="predicted"/>